<dbReference type="Proteomes" id="UP000635565">
    <property type="component" value="Unassembled WGS sequence"/>
</dbReference>
<evidence type="ECO:0000256" key="4">
    <source>
        <dbReference type="ARBA" id="ARBA00022596"/>
    </source>
</evidence>
<organism evidence="9 10">
    <name type="scientific">Dictyobacter formicarum</name>
    <dbReference type="NCBI Taxonomy" id="2778368"/>
    <lineage>
        <taxon>Bacteria</taxon>
        <taxon>Bacillati</taxon>
        <taxon>Chloroflexota</taxon>
        <taxon>Ktedonobacteria</taxon>
        <taxon>Ktedonobacterales</taxon>
        <taxon>Dictyobacteraceae</taxon>
        <taxon>Dictyobacter</taxon>
    </lineage>
</organism>
<dbReference type="InterPro" id="IPR004688">
    <property type="entry name" value="Ni/Co_transpt"/>
</dbReference>
<feature type="transmembrane region" description="Helical" evidence="8">
    <location>
        <begin position="209"/>
        <end position="234"/>
    </location>
</feature>
<comment type="caution">
    <text evidence="9">The sequence shown here is derived from an EMBL/GenBank/DDBJ whole genome shotgun (WGS) entry which is preliminary data.</text>
</comment>
<feature type="transmembrane region" description="Helical" evidence="8">
    <location>
        <begin position="99"/>
        <end position="127"/>
    </location>
</feature>
<feature type="transmembrane region" description="Helical" evidence="8">
    <location>
        <begin position="282"/>
        <end position="309"/>
    </location>
</feature>
<comment type="subcellular location">
    <subcellularLocation>
        <location evidence="8">Cell membrane</location>
        <topology evidence="8">Multi-pass membrane protein</topology>
    </subcellularLocation>
    <subcellularLocation>
        <location evidence="1">Endomembrane system</location>
        <topology evidence="1">Multi-pass membrane protein</topology>
    </subcellularLocation>
</comment>
<feature type="transmembrane region" description="Helical" evidence="8">
    <location>
        <begin position="32"/>
        <end position="65"/>
    </location>
</feature>
<feature type="transmembrane region" description="Helical" evidence="8">
    <location>
        <begin position="139"/>
        <end position="164"/>
    </location>
</feature>
<evidence type="ECO:0000256" key="3">
    <source>
        <dbReference type="ARBA" id="ARBA00022448"/>
    </source>
</evidence>
<keyword evidence="7 8" id="KW-0472">Membrane</keyword>
<keyword evidence="5 8" id="KW-0812">Transmembrane</keyword>
<comment type="similarity">
    <text evidence="2 8">Belongs to the NiCoT transporter (TC 2.A.52) family.</text>
</comment>
<accession>A0ABQ3VV35</accession>
<evidence type="ECO:0000256" key="5">
    <source>
        <dbReference type="ARBA" id="ARBA00022692"/>
    </source>
</evidence>
<reference evidence="9 10" key="1">
    <citation type="journal article" date="2021" name="Int. J. Syst. Evol. Microbiol.">
        <title>Reticulibacter mediterranei gen. nov., sp. nov., within the new family Reticulibacteraceae fam. nov., and Ktedonospora formicarum gen. nov., sp. nov., Ktedonobacter robiniae sp. nov., Dictyobacter formicarum sp. nov. and Dictyobacter arantiisoli sp. nov., belonging to the class Ktedonobacteria.</title>
        <authorList>
            <person name="Yabe S."/>
            <person name="Zheng Y."/>
            <person name="Wang C.M."/>
            <person name="Sakai Y."/>
            <person name="Abe K."/>
            <person name="Yokota A."/>
            <person name="Donadio S."/>
            <person name="Cavaletti L."/>
            <person name="Monciardini P."/>
        </authorList>
    </citation>
    <scope>NUCLEOTIDE SEQUENCE [LARGE SCALE GENOMIC DNA]</scope>
    <source>
        <strain evidence="9 10">SOSP1-9</strain>
    </source>
</reference>
<evidence type="ECO:0000256" key="1">
    <source>
        <dbReference type="ARBA" id="ARBA00004127"/>
    </source>
</evidence>
<name>A0ABQ3VV35_9CHLR</name>
<evidence type="ECO:0000256" key="2">
    <source>
        <dbReference type="ARBA" id="ARBA00010892"/>
    </source>
</evidence>
<evidence type="ECO:0000313" key="10">
    <source>
        <dbReference type="Proteomes" id="UP000635565"/>
    </source>
</evidence>
<proteinExistence type="inferred from homology"/>
<dbReference type="Pfam" id="PF03824">
    <property type="entry name" value="NicO"/>
    <property type="match status" value="1"/>
</dbReference>
<evidence type="ECO:0000256" key="8">
    <source>
        <dbReference type="RuleBase" id="RU362101"/>
    </source>
</evidence>
<sequence>MSRTRGAVKSSFGFSALTHVFNDSSQDVRSKIIGIYTFLILLNLVVWILALVAFSGAMATLGLAITAYTFGLRHSVDADHISAIDNVTRKLMQEKKRPVAVGFFFSLGHSTVVFGLCIVIAITASVIKDFDALKNIGGFIGASVSAIFLYLIALLNVVILWDIFKTFQKVKRGEEYNEQTLNDSLNQRGLMARFFGPLLRATDKSWKMYPIGVLFGLGFDTATEVGIMSLTALLATQGHLPIWTILLFPLLFMAGMCLIDTTDGILMLGAYGWAFVKPVRKLYYNLNITLISVLVAFVVGTIEVLGIISNALNLSGPFWSQVGNLNDNFGFIGYVIIGIFVVSWIVSTIIYKVKRYDNLEVPAAQAPVNPVVADEPAPSGVANR</sequence>
<keyword evidence="4" id="KW-0533">Nickel</keyword>
<dbReference type="RefSeq" id="WP_201367221.1">
    <property type="nucleotide sequence ID" value="NZ_BNJJ01000042.1"/>
</dbReference>
<dbReference type="PANTHER" id="PTHR31611">
    <property type="entry name" value="HIGH-AFFINITY NICKEL TRANSPORT PROTEIN NIC1"/>
    <property type="match status" value="1"/>
</dbReference>
<dbReference type="NCBIfam" id="TIGR00802">
    <property type="entry name" value="nico"/>
    <property type="match status" value="1"/>
</dbReference>
<keyword evidence="10" id="KW-1185">Reference proteome</keyword>
<dbReference type="EMBL" id="BNJJ01000042">
    <property type="protein sequence ID" value="GHO89655.1"/>
    <property type="molecule type" value="Genomic_DNA"/>
</dbReference>
<dbReference type="PANTHER" id="PTHR31611:SF0">
    <property type="entry name" value="HIGH-AFFINITY NICKEL TRANSPORT PROTEIN NIC1"/>
    <property type="match status" value="1"/>
</dbReference>
<dbReference type="InterPro" id="IPR011541">
    <property type="entry name" value="Ni/Co_transpt_high_affinity"/>
</dbReference>
<evidence type="ECO:0000256" key="7">
    <source>
        <dbReference type="ARBA" id="ARBA00023136"/>
    </source>
</evidence>
<keyword evidence="3 8" id="KW-0813">Transport</keyword>
<evidence type="ECO:0000313" key="9">
    <source>
        <dbReference type="EMBL" id="GHO89655.1"/>
    </source>
</evidence>
<protein>
    <recommendedName>
        <fullName evidence="8">Nickel/cobalt efflux system</fullName>
    </recommendedName>
</protein>
<evidence type="ECO:0000256" key="6">
    <source>
        <dbReference type="ARBA" id="ARBA00022989"/>
    </source>
</evidence>
<keyword evidence="6 8" id="KW-1133">Transmembrane helix</keyword>
<feature type="transmembrane region" description="Helical" evidence="8">
    <location>
        <begin position="329"/>
        <end position="351"/>
    </location>
</feature>
<gene>
    <name evidence="9" type="primary">hoxN</name>
    <name evidence="9" type="ORF">KSZ_76610</name>
</gene>